<dbReference type="Proteomes" id="UP000087171">
    <property type="component" value="Chromosome Ca4"/>
</dbReference>
<dbReference type="PROSITE" id="PS51823">
    <property type="entry name" value="CLU"/>
    <property type="match status" value="1"/>
</dbReference>
<protein>
    <submittedName>
        <fullName evidence="11">Protein TSS</fullName>
    </submittedName>
</protein>
<dbReference type="eggNOG" id="KOG1839">
    <property type="taxonomic scope" value="Eukaryota"/>
</dbReference>
<evidence type="ECO:0000256" key="5">
    <source>
        <dbReference type="ARBA" id="ARBA00022803"/>
    </source>
</evidence>
<feature type="region of interest" description="Disordered" evidence="8">
    <location>
        <begin position="1141"/>
        <end position="1311"/>
    </location>
</feature>
<keyword evidence="10" id="KW-1185">Reference proteome</keyword>
<feature type="compositionally biased region" description="Polar residues" evidence="8">
    <location>
        <begin position="1245"/>
        <end position="1256"/>
    </location>
</feature>
<gene>
    <name evidence="11" type="primary">LOC101491450</name>
</gene>
<evidence type="ECO:0000259" key="9">
    <source>
        <dbReference type="PROSITE" id="PS51823"/>
    </source>
</evidence>
<dbReference type="Pfam" id="PF12807">
    <property type="entry name" value="eIF3_p135"/>
    <property type="match status" value="1"/>
</dbReference>
<dbReference type="PROSITE" id="PS50005">
    <property type="entry name" value="TPR"/>
    <property type="match status" value="1"/>
</dbReference>
<feature type="compositionally biased region" description="Polar residues" evidence="8">
    <location>
        <begin position="1177"/>
        <end position="1188"/>
    </location>
</feature>
<keyword evidence="3" id="KW-0963">Cytoplasm</keyword>
<keyword evidence="5 7" id="KW-0802">TPR repeat</keyword>
<dbReference type="STRING" id="3827.A0A1S2Y3A6"/>
<feature type="region of interest" description="Disordered" evidence="8">
    <location>
        <begin position="1"/>
        <end position="21"/>
    </location>
</feature>
<organism evidence="10 11">
    <name type="scientific">Cicer arietinum</name>
    <name type="common">Chickpea</name>
    <name type="synonym">Garbanzo</name>
    <dbReference type="NCBI Taxonomy" id="3827"/>
    <lineage>
        <taxon>Eukaryota</taxon>
        <taxon>Viridiplantae</taxon>
        <taxon>Streptophyta</taxon>
        <taxon>Embryophyta</taxon>
        <taxon>Tracheophyta</taxon>
        <taxon>Spermatophyta</taxon>
        <taxon>Magnoliopsida</taxon>
        <taxon>eudicotyledons</taxon>
        <taxon>Gunneridae</taxon>
        <taxon>Pentapetalae</taxon>
        <taxon>rosids</taxon>
        <taxon>fabids</taxon>
        <taxon>Fabales</taxon>
        <taxon>Fabaceae</taxon>
        <taxon>Papilionoideae</taxon>
        <taxon>50 kb inversion clade</taxon>
        <taxon>NPAAA clade</taxon>
        <taxon>Hologalegina</taxon>
        <taxon>IRL clade</taxon>
        <taxon>Cicereae</taxon>
        <taxon>Cicer</taxon>
    </lineage>
</organism>
<proteinExistence type="predicted"/>
<dbReference type="PaxDb" id="3827-XP_004498692.1"/>
<evidence type="ECO:0000256" key="2">
    <source>
        <dbReference type="ARBA" id="ARBA00004514"/>
    </source>
</evidence>
<reference evidence="11" key="2">
    <citation type="submission" date="2025-08" db="UniProtKB">
        <authorList>
            <consortium name="RefSeq"/>
        </authorList>
    </citation>
    <scope>IDENTIFICATION</scope>
    <source>
        <tissue evidence="11">Etiolated seedlings</tissue>
    </source>
</reference>
<accession>A0A1S2Y3A6</accession>
<dbReference type="Pfam" id="PF13424">
    <property type="entry name" value="TPR_12"/>
    <property type="match status" value="2"/>
</dbReference>
<feature type="compositionally biased region" description="Basic residues" evidence="8">
    <location>
        <begin position="1"/>
        <end position="17"/>
    </location>
</feature>
<dbReference type="SMART" id="SM00028">
    <property type="entry name" value="TPR"/>
    <property type="match status" value="3"/>
</dbReference>
<dbReference type="InterPro" id="IPR011990">
    <property type="entry name" value="TPR-like_helical_dom_sf"/>
</dbReference>
<keyword evidence="6" id="KW-0539">Nucleus</keyword>
<feature type="compositionally biased region" description="Basic and acidic residues" evidence="8">
    <location>
        <begin position="142"/>
        <end position="158"/>
    </location>
</feature>
<dbReference type="GO" id="GO:0005634">
    <property type="term" value="C:nucleus"/>
    <property type="evidence" value="ECO:0007669"/>
    <property type="project" value="UniProtKB-SubCell"/>
</dbReference>
<dbReference type="InterPro" id="IPR025697">
    <property type="entry name" value="CLU_dom"/>
</dbReference>
<dbReference type="RefSeq" id="XP_004498692.1">
    <property type="nucleotide sequence ID" value="XM_004498635.3"/>
</dbReference>
<dbReference type="InterPro" id="IPR027523">
    <property type="entry name" value="CLU_prot"/>
</dbReference>
<evidence type="ECO:0000256" key="3">
    <source>
        <dbReference type="ARBA" id="ARBA00022490"/>
    </source>
</evidence>
<dbReference type="Gene3D" id="1.25.40.10">
    <property type="entry name" value="Tetratricopeptide repeat domain"/>
    <property type="match status" value="1"/>
</dbReference>
<feature type="domain" description="Clu" evidence="9">
    <location>
        <begin position="299"/>
        <end position="568"/>
    </location>
</feature>
<feature type="compositionally biased region" description="Low complexity" evidence="8">
    <location>
        <begin position="1264"/>
        <end position="1283"/>
    </location>
</feature>
<feature type="compositionally biased region" description="Basic and acidic residues" evidence="8">
    <location>
        <begin position="1156"/>
        <end position="1176"/>
    </location>
</feature>
<feature type="region of interest" description="Disordered" evidence="8">
    <location>
        <begin position="1650"/>
        <end position="1718"/>
    </location>
</feature>
<sequence>MAPKMGKTKSHKTKGEKKKKEEKVLPTVIEITVETPEGSRVTLKSISTDTILDLRKLLSVHVETCHFTNFSLSHEVRGERLKDIVEIVSLKPCYLSIVQEEYTEELAVAHIRRLLDITACTTVFGKSDTKEPACSVQSEIKNGSEKNPKTKPDDHNLDSGDVSMCPPPRLGHFYHFFSFSNLTPPFQYIRRSNRPFLEDKTEDDFFQIDVRVCSGKPTRIIASRKGFYPAGKHILVSHALVALLQQISRVFEAAYRALMKAFTEHNKFGNLPYGFRANTWLVPPIVSNNPSLFPSLPMEDETWGGNGGGQGRDSKHEKRQWAKDFAILATMPCQNSEERQIRDRKAFLLHSLFVDVSVFKAVSAIKHFKDRKEGCFSYEERSGDLIIKVIRDVSDASVKLDCKNDGTLVLGLSEEELAQRNLLKGITADESVAVHDTPTLGAVVIRHCGYTAVVKVSPKIDWEGSLDSYEIDIEDQPEGGANALNVNSLRMVLHNSITPQSSNAIQQIQSTNIENCHSAQSLVKKVLEESFLKLKDEATRHRKFIRWELGACWVQHLQNQEPKKAEEDKLEPYVKGLGKHGGLLKKKKIDIVSLKVEQEKDNDLNKHDATQQELDRQCEEMETIWRKLLPDAAYSRLKESKTDFHLKSPDELMEMAHKYYDDIALPKLVADFGSLELSPVDGRTLTDFLHTRGLQMSSLGRVVELSDKLPHVQSLCIHEMVVRAYKHILQAVVAAVDNDSELASSIASCLNILLGVPSSETNDDDDTTSCDKLKWKWVEVFLLKRFGWKWKCENSKDLRKFSILRGLCHKVGLELIPRDYDMNTTYPFRKSDIVSMVPIYKHVACSSADGRTLLELSKTSLDKGKLEDSVNYGTKALSKLVSVCGPYHRMTAGAYSLLAVVLYHTGDFNQATIYQQKALDINERELGLDHPDTMKSYGDLAVFYYRLQHTELALKYVNRALYLLHLTCGPSHPNTAATYINVAMMEEGLGNVHVALRYLHEALKCNKRLLGADHIQTAASYHAIAIALSLMEAYSLSVQHEQTTLQILQAKLGSDDLRTQDALAWLEYFESKALEQQEAARNGTPKPDASISSKGHLSVSDLLDYITPNADLKTREAQKKAHAKLNGKSGQNWDAASYENHKEEDMSQDFSITETSSDKENKSEVEFQEQMIDKAESTNLHQTTLNESNKLEQDDNSVEGWQEAVPKGRSLVGRKSSSSKRPTLEKLNTNFINVSQSSRYRRKPTNISSPRSNFNETMKGPSLPVQKKFVKSSSFSPKLNSSNTPAAGVEKLEDSKSAPVSPAPSGPVSRGISFQSTSKLFSYKEVALAPPGTIVKAVAEQPLKEHPIVEQNSNTSPMIIATKEIHSNVTTPIHEKQQESSHRENKVKEVVVVTETLKSNVEVENKDVVIEKKVEVGNITTMEVEKSDCLNSNGTSELETFHNVNPLTILIENKIQLHDCNDDSTSKEGENPQPSEEEKQDEIEIGKEPIKKLSAAAPPFNPSTVPVFGSVPVPVPVPSFNDHVGILPPPVNISPLLAVINPRRSLHQSATARVPYGPRISGGYNNRYGNRIPRNKTVFHSTDSNLPTIMNPHATEFVPSQTWVPNGYPTTFPPLSPNAILDSLNDTPVNQNETFLDEQVTEFSCEKKPIEQNPEQDPSANNENSFPKLQEQDTDLSHKIDSSPVDEVANDDTVDEGKPSKCWGDYSDNEADTTEVIG</sequence>
<dbReference type="InterPro" id="IPR033646">
    <property type="entry name" value="CLU-central"/>
</dbReference>
<evidence type="ECO:0000256" key="6">
    <source>
        <dbReference type="ARBA" id="ARBA00023242"/>
    </source>
</evidence>
<dbReference type="GO" id="GO:0019750">
    <property type="term" value="P:chloroplast localization"/>
    <property type="evidence" value="ECO:0007669"/>
    <property type="project" value="UniProtKB-ARBA"/>
</dbReference>
<dbReference type="FunFam" id="1.25.40.10:FF:000024">
    <property type="entry name" value="Tetratricopeptide repeat (TPR)-like superfamily protein"/>
    <property type="match status" value="1"/>
</dbReference>
<evidence type="ECO:0000256" key="7">
    <source>
        <dbReference type="PROSITE-ProRule" id="PRU00339"/>
    </source>
</evidence>
<dbReference type="PANTHER" id="PTHR12601:SF39">
    <property type="entry name" value="PROTEIN REDUCED CHLOROPLAST COVERAGE 2"/>
    <property type="match status" value="1"/>
</dbReference>
<dbReference type="SUPFAM" id="SSF48452">
    <property type="entry name" value="TPR-like"/>
    <property type="match status" value="2"/>
</dbReference>
<feature type="compositionally biased region" description="Acidic residues" evidence="8">
    <location>
        <begin position="1707"/>
        <end position="1718"/>
    </location>
</feature>
<name>A0A1S2Y3A6_CICAR</name>
<dbReference type="KEGG" id="cam:101491450"/>
<keyword evidence="4" id="KW-0677">Repeat</keyword>
<evidence type="ECO:0000313" key="10">
    <source>
        <dbReference type="Proteomes" id="UP000087171"/>
    </source>
</evidence>
<dbReference type="OrthoDB" id="1414216at2759"/>
<dbReference type="Pfam" id="PF15044">
    <property type="entry name" value="CLU_N"/>
    <property type="match status" value="1"/>
</dbReference>
<comment type="subcellular location">
    <subcellularLocation>
        <location evidence="2">Cytoplasm</location>
        <location evidence="2">Cytosol</location>
    </subcellularLocation>
    <subcellularLocation>
        <location evidence="1">Nucleus</location>
    </subcellularLocation>
</comment>
<dbReference type="CDD" id="cd15466">
    <property type="entry name" value="CLU-central"/>
    <property type="match status" value="1"/>
</dbReference>
<evidence type="ECO:0000256" key="4">
    <source>
        <dbReference type="ARBA" id="ARBA00022737"/>
    </source>
</evidence>
<dbReference type="GO" id="GO:0003729">
    <property type="term" value="F:mRNA binding"/>
    <property type="evidence" value="ECO:0007669"/>
    <property type="project" value="UniProtKB-ARBA"/>
</dbReference>
<feature type="compositionally biased region" description="Polar residues" evidence="8">
    <location>
        <begin position="1215"/>
        <end position="1238"/>
    </location>
</feature>
<reference evidence="10" key="1">
    <citation type="journal article" date="2013" name="Nat. Biotechnol.">
        <title>Draft genome sequence of chickpea (Cicer arietinum) provides a resource for trait improvement.</title>
        <authorList>
            <person name="Varshney R.K."/>
            <person name="Song C."/>
            <person name="Saxena R.K."/>
            <person name="Azam S."/>
            <person name="Yu S."/>
            <person name="Sharpe A.G."/>
            <person name="Cannon S."/>
            <person name="Baek J."/>
            <person name="Rosen B.D."/>
            <person name="Tar'an B."/>
            <person name="Millan T."/>
            <person name="Zhang X."/>
            <person name="Ramsay L.D."/>
            <person name="Iwata A."/>
            <person name="Wang Y."/>
            <person name="Nelson W."/>
            <person name="Farmer A.D."/>
            <person name="Gaur P.M."/>
            <person name="Soderlund C."/>
            <person name="Penmetsa R.V."/>
            <person name="Xu C."/>
            <person name="Bharti A.K."/>
            <person name="He W."/>
            <person name="Winter P."/>
            <person name="Zhao S."/>
            <person name="Hane J.K."/>
            <person name="Carrasquilla-Garcia N."/>
            <person name="Condie J.A."/>
            <person name="Upadhyaya H.D."/>
            <person name="Luo M.C."/>
            <person name="Thudi M."/>
            <person name="Gowda C.L."/>
            <person name="Singh N.P."/>
            <person name="Lichtenzveig J."/>
            <person name="Gali K.K."/>
            <person name="Rubio J."/>
            <person name="Nadarajan N."/>
            <person name="Dolezel J."/>
            <person name="Bansal K.C."/>
            <person name="Xu X."/>
            <person name="Edwards D."/>
            <person name="Zhang G."/>
            <person name="Kahl G."/>
            <person name="Gil J."/>
            <person name="Singh K.B."/>
            <person name="Datta S.K."/>
            <person name="Jackson S.A."/>
            <person name="Wang J."/>
            <person name="Cook D.R."/>
        </authorList>
    </citation>
    <scope>NUCLEOTIDE SEQUENCE [LARGE SCALE GENOMIC DNA]</scope>
    <source>
        <strain evidence="10">cv. CDC Frontier</strain>
    </source>
</reference>
<feature type="region of interest" description="Disordered" evidence="8">
    <location>
        <begin position="1460"/>
        <end position="1482"/>
    </location>
</feature>
<evidence type="ECO:0000256" key="8">
    <source>
        <dbReference type="SAM" id="MobiDB-lite"/>
    </source>
</evidence>
<dbReference type="PANTHER" id="PTHR12601">
    <property type="entry name" value="EUKARYOTIC TRANSLATION INITIATION FACTOR 3 SUBUNIT EIF-3"/>
    <property type="match status" value="1"/>
</dbReference>
<dbReference type="GO" id="GO:0005829">
    <property type="term" value="C:cytosol"/>
    <property type="evidence" value="ECO:0007669"/>
    <property type="project" value="UniProtKB-SubCell"/>
</dbReference>
<evidence type="ECO:0000256" key="1">
    <source>
        <dbReference type="ARBA" id="ARBA00004123"/>
    </source>
</evidence>
<feature type="compositionally biased region" description="Polar residues" evidence="8">
    <location>
        <begin position="1653"/>
        <end position="1667"/>
    </location>
</feature>
<dbReference type="InterPro" id="IPR028275">
    <property type="entry name" value="CLU_N"/>
</dbReference>
<feature type="compositionally biased region" description="Basic and acidic residues" evidence="8">
    <location>
        <begin position="1460"/>
        <end position="1470"/>
    </location>
</feature>
<dbReference type="GeneID" id="101491450"/>
<evidence type="ECO:0000313" key="11">
    <source>
        <dbReference type="RefSeq" id="XP_004498692.1"/>
    </source>
</evidence>
<feature type="repeat" description="TPR" evidence="7">
    <location>
        <begin position="892"/>
        <end position="925"/>
    </location>
</feature>
<dbReference type="InterPro" id="IPR019734">
    <property type="entry name" value="TPR_rpt"/>
</dbReference>
<feature type="region of interest" description="Disordered" evidence="8">
    <location>
        <begin position="135"/>
        <end position="158"/>
    </location>
</feature>